<comment type="caution">
    <text evidence="1">The sequence shown here is derived from an EMBL/GenBank/DDBJ whole genome shotgun (WGS) entry which is preliminary data.</text>
</comment>
<protein>
    <submittedName>
        <fullName evidence="1">Uncharacterized protein</fullName>
    </submittedName>
</protein>
<reference evidence="1 2" key="1">
    <citation type="submission" date="2016-03" db="EMBL/GenBank/DDBJ databases">
        <title>EvidentialGene: Evidence-directed Construction of Genes on Genomes.</title>
        <authorList>
            <person name="Gilbert D.G."/>
            <person name="Choi J.-H."/>
            <person name="Mockaitis K."/>
            <person name="Colbourne J."/>
            <person name="Pfrender M."/>
        </authorList>
    </citation>
    <scope>NUCLEOTIDE SEQUENCE [LARGE SCALE GENOMIC DNA]</scope>
    <source>
        <strain evidence="1 2">Xinb3</strain>
        <tissue evidence="1">Complete organism</tissue>
    </source>
</reference>
<dbReference type="Proteomes" id="UP000076858">
    <property type="component" value="Unassembled WGS sequence"/>
</dbReference>
<gene>
    <name evidence="1" type="ORF">APZ42_026886</name>
</gene>
<keyword evidence="2" id="KW-1185">Reference proteome</keyword>
<name>A0A164S0G5_9CRUS</name>
<organism evidence="1 2">
    <name type="scientific">Daphnia magna</name>
    <dbReference type="NCBI Taxonomy" id="35525"/>
    <lineage>
        <taxon>Eukaryota</taxon>
        <taxon>Metazoa</taxon>
        <taxon>Ecdysozoa</taxon>
        <taxon>Arthropoda</taxon>
        <taxon>Crustacea</taxon>
        <taxon>Branchiopoda</taxon>
        <taxon>Diplostraca</taxon>
        <taxon>Cladocera</taxon>
        <taxon>Anomopoda</taxon>
        <taxon>Daphniidae</taxon>
        <taxon>Daphnia</taxon>
    </lineage>
</organism>
<evidence type="ECO:0000313" key="1">
    <source>
        <dbReference type="EMBL" id="KZS09119.1"/>
    </source>
</evidence>
<dbReference type="AlphaFoldDB" id="A0A164S0G5"/>
<dbReference type="EMBL" id="LRGB01002121">
    <property type="protein sequence ID" value="KZS09119.1"/>
    <property type="molecule type" value="Genomic_DNA"/>
</dbReference>
<proteinExistence type="predicted"/>
<accession>A0A164S0G5</accession>
<sequence length="21" mass="2401">MNCWTLCGLHIGLNRNESELP</sequence>
<evidence type="ECO:0000313" key="2">
    <source>
        <dbReference type="Proteomes" id="UP000076858"/>
    </source>
</evidence>